<keyword evidence="5" id="KW-0479">Metal-binding</keyword>
<comment type="caution">
    <text evidence="10">The sequence shown here is derived from an EMBL/GenBank/DDBJ whole genome shotgun (WGS) entry which is preliminary data.</text>
</comment>
<dbReference type="PROSITE" id="PS50020">
    <property type="entry name" value="WW_DOMAIN_2"/>
    <property type="match status" value="1"/>
</dbReference>
<evidence type="ECO:0000256" key="6">
    <source>
        <dbReference type="SAM" id="MobiDB-lite"/>
    </source>
</evidence>
<dbReference type="Pfam" id="PF00397">
    <property type="entry name" value="WW"/>
    <property type="match status" value="1"/>
</dbReference>
<dbReference type="InterPro" id="IPR000048">
    <property type="entry name" value="IQ_motif_EF-hand-BS"/>
</dbReference>
<dbReference type="Proteomes" id="UP001165121">
    <property type="component" value="Unassembled WGS sequence"/>
</dbReference>
<feature type="transmembrane region" description="Helical" evidence="7">
    <location>
        <begin position="48"/>
        <end position="71"/>
    </location>
</feature>
<evidence type="ECO:0000259" key="9">
    <source>
        <dbReference type="PROSITE" id="PS50119"/>
    </source>
</evidence>
<evidence type="ECO:0000256" key="3">
    <source>
        <dbReference type="ARBA" id="ARBA00022989"/>
    </source>
</evidence>
<feature type="transmembrane region" description="Helical" evidence="7">
    <location>
        <begin position="474"/>
        <end position="493"/>
    </location>
</feature>
<keyword evidence="3 7" id="KW-1133">Transmembrane helix</keyword>
<comment type="subcellular location">
    <subcellularLocation>
        <location evidence="1">Membrane</location>
        <topology evidence="1">Multi-pass membrane protein</topology>
    </subcellularLocation>
</comment>
<evidence type="ECO:0000256" key="5">
    <source>
        <dbReference type="PROSITE-ProRule" id="PRU00024"/>
    </source>
</evidence>
<feature type="region of interest" description="Disordered" evidence="6">
    <location>
        <begin position="1779"/>
        <end position="1798"/>
    </location>
</feature>
<dbReference type="Gene3D" id="2.20.70.10">
    <property type="match status" value="1"/>
</dbReference>
<feature type="transmembrane region" description="Helical" evidence="7">
    <location>
        <begin position="1068"/>
        <end position="1091"/>
    </location>
</feature>
<dbReference type="Gene3D" id="1.20.5.190">
    <property type="match status" value="1"/>
</dbReference>
<evidence type="ECO:0000313" key="11">
    <source>
        <dbReference type="Proteomes" id="UP001165121"/>
    </source>
</evidence>
<evidence type="ECO:0000256" key="2">
    <source>
        <dbReference type="ARBA" id="ARBA00022692"/>
    </source>
</evidence>
<keyword evidence="4 7" id="KW-0472">Membrane</keyword>
<feature type="compositionally biased region" description="Basic residues" evidence="6">
    <location>
        <begin position="1412"/>
        <end position="1424"/>
    </location>
</feature>
<keyword evidence="5" id="KW-0862">Zinc</keyword>
<name>A0A9W6WX53_9STRA</name>
<keyword evidence="5" id="KW-0863">Zinc-finger</keyword>
<feature type="transmembrane region" description="Helical" evidence="7">
    <location>
        <begin position="258"/>
        <end position="283"/>
    </location>
</feature>
<feature type="transmembrane region" description="Helical" evidence="7">
    <location>
        <begin position="295"/>
        <end position="314"/>
    </location>
</feature>
<feature type="transmembrane region" description="Helical" evidence="7">
    <location>
        <begin position="928"/>
        <end position="946"/>
    </location>
</feature>
<feature type="domain" description="B box-type" evidence="9">
    <location>
        <begin position="1802"/>
        <end position="1848"/>
    </location>
</feature>
<dbReference type="GO" id="GO:0008270">
    <property type="term" value="F:zinc ion binding"/>
    <property type="evidence" value="ECO:0007669"/>
    <property type="project" value="UniProtKB-KW"/>
</dbReference>
<feature type="transmembrane region" description="Helical" evidence="7">
    <location>
        <begin position="442"/>
        <end position="462"/>
    </location>
</feature>
<feature type="transmembrane region" description="Helical" evidence="7">
    <location>
        <begin position="1013"/>
        <end position="1035"/>
    </location>
</feature>
<dbReference type="InterPro" id="IPR000315">
    <property type="entry name" value="Znf_B-box"/>
</dbReference>
<feature type="transmembrane region" description="Helical" evidence="7">
    <location>
        <begin position="742"/>
        <end position="766"/>
    </location>
</feature>
<feature type="transmembrane region" description="Helical" evidence="7">
    <location>
        <begin position="535"/>
        <end position="556"/>
    </location>
</feature>
<evidence type="ECO:0000256" key="1">
    <source>
        <dbReference type="ARBA" id="ARBA00004141"/>
    </source>
</evidence>
<dbReference type="SUPFAM" id="SSF103473">
    <property type="entry name" value="MFS general substrate transporter"/>
    <property type="match status" value="2"/>
</dbReference>
<dbReference type="GO" id="GO:0022857">
    <property type="term" value="F:transmembrane transporter activity"/>
    <property type="evidence" value="ECO:0007669"/>
    <property type="project" value="InterPro"/>
</dbReference>
<dbReference type="InterPro" id="IPR011701">
    <property type="entry name" value="MFS"/>
</dbReference>
<feature type="region of interest" description="Disordered" evidence="6">
    <location>
        <begin position="1137"/>
        <end position="1161"/>
    </location>
</feature>
<evidence type="ECO:0000313" key="10">
    <source>
        <dbReference type="EMBL" id="GMF31277.1"/>
    </source>
</evidence>
<feature type="domain" description="WW" evidence="8">
    <location>
        <begin position="1965"/>
        <end position="1991"/>
    </location>
</feature>
<feature type="transmembrane region" description="Helical" evidence="7">
    <location>
        <begin position="384"/>
        <end position="403"/>
    </location>
</feature>
<evidence type="ECO:0000256" key="4">
    <source>
        <dbReference type="ARBA" id="ARBA00023136"/>
    </source>
</evidence>
<feature type="transmembrane region" description="Helical" evidence="7">
    <location>
        <begin position="326"/>
        <end position="345"/>
    </location>
</feature>
<feature type="transmembrane region" description="Helical" evidence="7">
    <location>
        <begin position="1041"/>
        <end position="1061"/>
    </location>
</feature>
<dbReference type="CDD" id="cd23767">
    <property type="entry name" value="IQCD"/>
    <property type="match status" value="1"/>
</dbReference>
<feature type="transmembrane region" description="Helical" evidence="7">
    <location>
        <begin position="602"/>
        <end position="621"/>
    </location>
</feature>
<feature type="transmembrane region" description="Helical" evidence="7">
    <location>
        <begin position="705"/>
        <end position="730"/>
    </location>
</feature>
<accession>A0A9W6WX53</accession>
<feature type="transmembrane region" description="Helical" evidence="7">
    <location>
        <begin position="499"/>
        <end position="523"/>
    </location>
</feature>
<feature type="transmembrane region" description="Helical" evidence="7">
    <location>
        <begin position="633"/>
        <end position="652"/>
    </location>
</feature>
<protein>
    <submittedName>
        <fullName evidence="10">Unnamed protein product</fullName>
    </submittedName>
</protein>
<organism evidence="10 11">
    <name type="scientific">Phytophthora fragariaefolia</name>
    <dbReference type="NCBI Taxonomy" id="1490495"/>
    <lineage>
        <taxon>Eukaryota</taxon>
        <taxon>Sar</taxon>
        <taxon>Stramenopiles</taxon>
        <taxon>Oomycota</taxon>
        <taxon>Peronosporomycetes</taxon>
        <taxon>Peronosporales</taxon>
        <taxon>Peronosporaceae</taxon>
        <taxon>Phytophthora</taxon>
    </lineage>
</organism>
<dbReference type="InterPro" id="IPR036259">
    <property type="entry name" value="MFS_trans_sf"/>
</dbReference>
<dbReference type="CDD" id="cd00201">
    <property type="entry name" value="WW"/>
    <property type="match status" value="1"/>
</dbReference>
<dbReference type="EMBL" id="BSXT01000626">
    <property type="protein sequence ID" value="GMF31277.1"/>
    <property type="molecule type" value="Genomic_DNA"/>
</dbReference>
<dbReference type="GO" id="GO:0016020">
    <property type="term" value="C:membrane"/>
    <property type="evidence" value="ECO:0007669"/>
    <property type="project" value="UniProtKB-SubCell"/>
</dbReference>
<dbReference type="SMART" id="SM00015">
    <property type="entry name" value="IQ"/>
    <property type="match status" value="3"/>
</dbReference>
<proteinExistence type="predicted"/>
<feature type="transmembrane region" description="Helical" evidence="7">
    <location>
        <begin position="773"/>
        <end position="792"/>
    </location>
</feature>
<dbReference type="PANTHER" id="PTHR21576:SF158">
    <property type="entry name" value="RIBOSOMAL RNA-PROCESSING PROTEIN 12-LIKE CONSERVED DOMAIN-CONTAINING PROTEIN"/>
    <property type="match status" value="1"/>
</dbReference>
<evidence type="ECO:0000256" key="7">
    <source>
        <dbReference type="SAM" id="Phobius"/>
    </source>
</evidence>
<feature type="transmembrane region" description="Helical" evidence="7">
    <location>
        <begin position="952"/>
        <end position="972"/>
    </location>
</feature>
<gene>
    <name evidence="10" type="ORF">Pfra01_000712200</name>
</gene>
<feature type="transmembrane region" description="Helical" evidence="7">
    <location>
        <begin position="798"/>
        <end position="819"/>
    </location>
</feature>
<reference evidence="10" key="1">
    <citation type="submission" date="2023-04" db="EMBL/GenBank/DDBJ databases">
        <title>Phytophthora fragariaefolia NBRC 109709.</title>
        <authorList>
            <person name="Ichikawa N."/>
            <person name="Sato H."/>
            <person name="Tonouchi N."/>
        </authorList>
    </citation>
    <scope>NUCLEOTIDE SEQUENCE</scope>
    <source>
        <strain evidence="10">NBRC 109709</strain>
    </source>
</reference>
<feature type="transmembrane region" description="Helical" evidence="7">
    <location>
        <begin position="173"/>
        <end position="193"/>
    </location>
</feature>
<dbReference type="PROSITE" id="PS50119">
    <property type="entry name" value="ZF_BBOX"/>
    <property type="match status" value="1"/>
</dbReference>
<dbReference type="OrthoDB" id="410267at2759"/>
<feature type="transmembrane region" description="Helical" evidence="7">
    <location>
        <begin position="80"/>
        <end position="102"/>
    </location>
</feature>
<dbReference type="InterPro" id="IPR001202">
    <property type="entry name" value="WW_dom"/>
</dbReference>
<feature type="transmembrane region" description="Helical" evidence="7">
    <location>
        <begin position="108"/>
        <end position="129"/>
    </location>
</feature>
<sequence length="1991" mass="219564">MGLNRDWDRCRRLASMLAGLLLMGSVGSNHSISVWNAQLRSLLSFSEAGISLVCSMASFGAYFSVSPGYVFDRIHAHRSVLLGGLLLAGIYVGLYAGLVVAPEAMTPLGVGVAFAVLGQATNFGVFAALGPNEDLFGPEHRGKIMALEFAAFSAGGALFAELYKHYFDGQVPLYFRFMGCLMLAVFVLGWVTLYRPGNEDPAHAVAVAPSIHALDEFMPPDSMVQKAKASMDLEEECKLVPSLQPDITGREILSDSRFWLLFATVFILVWSSLFIMSNIAFIVESLGGPMEQIPTMVALFSVGNCCGRVVAGVVSDSVLDRCPRIYFVSMASVLVGAIHTMFLVIPRTLLVVPITLAGIADGVMFAAFPVLTRETFGARHFGKNFGLISVANAIGFPLFYSPIGSFVYSLGADERVDGIQKCIVDECFRPSFDNVAMSNLQISPFIIVDLIPSSVATMSAMATSPSLLRRSCSLLAGVLLMLGVGCTYALSAWNAQLKTLLHFTQAGISTVSAMTMLGTYMSYIPGVIFDRLGPYTSALLSGSAMLVIHLAMFTALQFAPQSLSPLGIGSAMLLFGLLSSFCVFSSIVPNESLFGDANRGKVMAALTSAYSCGGAFFAFVFHEGFHSTDVPGYFLFVGNYLLAACVFGWCVFARPTSTEEGISKKRRSGSVEFGLGSSSEGKVNGAQNEKPDDITGVALLTDMRFWMLFIPVMIVIGAGLLVMSNVSFIVESLGGPVEQVPLMVALFSIVNTLGRLATGAISDLLLARYPRAYFAGASALFTAVTQVVFLTVPPRWLLLPVAMAGFSEGVMFGTFPVIIREEFGLQHFGKNFGLLSIANCVGYPLFFSPLASYVYQHSAATLTPGAMSAHVQTPQPTQRKRAAPATASSVAQACRQAVAELENWSLWAYRSTTGEEWDAQPACFITDYLLAVQCFAFAVYIGLFAATDKGDLAWYLMYFMALGISAALGGLLHHVAFEAMRDIAHKQENHLVKTARIFGVNLSRSTVDNMIDALWRVVLACSILTNFALLSLAASRHLPEAWAYSIIGLAAVAYVVLAVWASVSMHTVFLFAGFIPVMVFGPIACFMTWNWEWSHSSNELLVYGIKLVGGLIQGLDPMLLFGGNLSGGKKVNSTSVANASSPSATEHAATRQAIGEGSGESAVLTPHTDALHRLTNHELRLLEELERTRSKLQAEWRLKVANLQRQHPEMLPSTLINAREAIASNAEELEKRFQLAMSGSRPPLPDDLQRAMRSKTLKLSANQHSKSFLRHKTAHATPGAGSVPPAHVPNVRTGLDMLPVLTTTGETPFEVGLETQIVPGQQQQRHVLPIFRLPSVNVVTTASAIAAKEVQVIKVDVDRKQASETLGLSMEEIEALEAELNGQRVNTPPLSLVQRNQASLDGQNLPGVGQVKSKKRQHPNRRKNIGSSVQSKKVIRAAGDGGALRKELETALHSVQHLTRLVKDDICWAQKICPASELRTTLYFKRWGREKVENIFRRLLYNLQGVAMERWKQAVAYEKQQEKLQAYLLYKGSKKLDTFLLNWSQRKLQQAWTKWWSDIVHEKALERSALELNAIQVIQRSWRAYRGRVFAYLVKMQKLMVKQTTAAIKMQRMFRGGVARKFFRLKRLDQHRQAMATRVQALARGYITRKLAKQMREQRKMHLVASRLLALREKKRMYALAATKIQKVARKRQAIHRAQQLRQERAAKFIIQARTWVEYWSEDSAKWFYYNQEALWAPPVTGYTKADGKLVLQDGKVIDPSEDDVAAILAAQKAPPTINGNYNTDRGNTKDHEEAEVEDDEDEDKLCIECEEEDAQRLCTQCEDAFCDACYEKLHHSAKREKHTWKAIGSLRCIECEKMRATRWCSICEDPYCLGCFSIIHSKGNKATHQWTSMAAFKKAQKKQQLAQEEESAQTYDEFVQSSEYQYVTEYAVAEAAREAREAQAYAQSYNHAYAVPAASTGDYDGWMTLVDEASGQTYYYNSFTGESRWA</sequence>
<feature type="region of interest" description="Disordered" evidence="6">
    <location>
        <begin position="1403"/>
        <end position="1429"/>
    </location>
</feature>
<feature type="transmembrane region" description="Helical" evidence="7">
    <location>
        <begin position="351"/>
        <end position="372"/>
    </location>
</feature>
<dbReference type="Pfam" id="PF07690">
    <property type="entry name" value="MFS_1"/>
    <property type="match status" value="2"/>
</dbReference>
<keyword evidence="2 7" id="KW-0812">Transmembrane</keyword>
<dbReference type="PROSITE" id="PS50096">
    <property type="entry name" value="IQ"/>
    <property type="match status" value="2"/>
</dbReference>
<dbReference type="PANTHER" id="PTHR21576">
    <property type="entry name" value="UNCHARACTERIZED NODULIN-LIKE PROTEIN"/>
    <property type="match status" value="1"/>
</dbReference>
<feature type="transmembrane region" description="Helical" evidence="7">
    <location>
        <begin position="568"/>
        <end position="590"/>
    </location>
</feature>
<evidence type="ECO:0000259" key="8">
    <source>
        <dbReference type="PROSITE" id="PS50020"/>
    </source>
</evidence>
<keyword evidence="11" id="KW-1185">Reference proteome</keyword>
<dbReference type="Gene3D" id="1.20.1250.20">
    <property type="entry name" value="MFS general substrate transporter like domains"/>
    <property type="match status" value="4"/>
</dbReference>